<dbReference type="InterPro" id="IPR011009">
    <property type="entry name" value="Kinase-like_dom_sf"/>
</dbReference>
<accession>A0A552WTF2</accession>
<keyword evidence="8" id="KW-0808">Transferase</keyword>
<name>A0A552WTF2_9MICO</name>
<feature type="region of interest" description="Disordered" evidence="6">
    <location>
        <begin position="291"/>
        <end position="315"/>
    </location>
</feature>
<dbReference type="PANTHER" id="PTHR39087:SF2">
    <property type="entry name" value="UPF0104 MEMBRANE PROTEIN MJ1595"/>
    <property type="match status" value="1"/>
</dbReference>
<dbReference type="Pfam" id="PF06293">
    <property type="entry name" value="Kdo"/>
    <property type="match status" value="1"/>
</dbReference>
<evidence type="ECO:0000256" key="7">
    <source>
        <dbReference type="SAM" id="Phobius"/>
    </source>
</evidence>
<dbReference type="SUPFAM" id="SSF56112">
    <property type="entry name" value="Protein kinase-like (PK-like)"/>
    <property type="match status" value="1"/>
</dbReference>
<proteinExistence type="predicted"/>
<dbReference type="GO" id="GO:0005886">
    <property type="term" value="C:plasma membrane"/>
    <property type="evidence" value="ECO:0007669"/>
    <property type="project" value="UniProtKB-SubCell"/>
</dbReference>
<comment type="subcellular location">
    <subcellularLocation>
        <location evidence="1">Cell membrane</location>
        <topology evidence="1">Multi-pass membrane protein</topology>
    </subcellularLocation>
</comment>
<feature type="region of interest" description="Disordered" evidence="6">
    <location>
        <begin position="1"/>
        <end position="20"/>
    </location>
</feature>
<keyword evidence="4 7" id="KW-1133">Transmembrane helix</keyword>
<dbReference type="Proteomes" id="UP000318693">
    <property type="component" value="Unassembled WGS sequence"/>
</dbReference>
<reference evidence="8 9" key="1">
    <citation type="submission" date="2019-07" db="EMBL/GenBank/DDBJ databases">
        <title>Georgenia wutianyii sp. nov. and Georgenia *** sp. nov. isolated from plateau pika (Ochotona curzoniae) in the Qinghai-Tibet plateau of China.</title>
        <authorList>
            <person name="Tian Z."/>
        </authorList>
    </citation>
    <scope>NUCLEOTIDE SEQUENCE [LARGE SCALE GENOMIC DNA]</scope>
    <source>
        <strain evidence="8 9">Z446</strain>
    </source>
</reference>
<evidence type="ECO:0000256" key="6">
    <source>
        <dbReference type="SAM" id="MobiDB-lite"/>
    </source>
</evidence>
<dbReference type="GO" id="GO:0016740">
    <property type="term" value="F:transferase activity"/>
    <property type="evidence" value="ECO:0007669"/>
    <property type="project" value="UniProtKB-KW"/>
</dbReference>
<dbReference type="InterPro" id="IPR022791">
    <property type="entry name" value="L-PG_synthase/AglD"/>
</dbReference>
<keyword evidence="9" id="KW-1185">Reference proteome</keyword>
<evidence type="ECO:0000313" key="8">
    <source>
        <dbReference type="EMBL" id="TRW45975.1"/>
    </source>
</evidence>
<feature type="transmembrane region" description="Helical" evidence="7">
    <location>
        <begin position="43"/>
        <end position="65"/>
    </location>
</feature>
<dbReference type="Pfam" id="PF03706">
    <property type="entry name" value="LPG_synthase_TM"/>
    <property type="match status" value="1"/>
</dbReference>
<feature type="transmembrane region" description="Helical" evidence="7">
    <location>
        <begin position="861"/>
        <end position="884"/>
    </location>
</feature>
<dbReference type="EMBL" id="VJXR01000015">
    <property type="protein sequence ID" value="TRW45975.1"/>
    <property type="molecule type" value="Genomic_DNA"/>
</dbReference>
<keyword evidence="2" id="KW-1003">Cell membrane</keyword>
<keyword evidence="5 7" id="KW-0472">Membrane</keyword>
<evidence type="ECO:0000256" key="2">
    <source>
        <dbReference type="ARBA" id="ARBA00022475"/>
    </source>
</evidence>
<feature type="transmembrane region" description="Helical" evidence="7">
    <location>
        <begin position="751"/>
        <end position="770"/>
    </location>
</feature>
<comment type="caution">
    <text evidence="8">The sequence shown here is derived from an EMBL/GenBank/DDBJ whole genome shotgun (WGS) entry which is preliminary data.</text>
</comment>
<feature type="transmembrane region" description="Helical" evidence="7">
    <location>
        <begin position="85"/>
        <end position="107"/>
    </location>
</feature>
<dbReference type="AlphaFoldDB" id="A0A552WTF2"/>
<feature type="transmembrane region" description="Helical" evidence="7">
    <location>
        <begin position="802"/>
        <end position="827"/>
    </location>
</feature>
<feature type="transmembrane region" description="Helical" evidence="7">
    <location>
        <begin position="611"/>
        <end position="630"/>
    </location>
</feature>
<dbReference type="Gene3D" id="1.10.510.10">
    <property type="entry name" value="Transferase(Phosphotransferase) domain 1"/>
    <property type="match status" value="1"/>
</dbReference>
<evidence type="ECO:0000256" key="3">
    <source>
        <dbReference type="ARBA" id="ARBA00022692"/>
    </source>
</evidence>
<evidence type="ECO:0000256" key="4">
    <source>
        <dbReference type="ARBA" id="ARBA00022989"/>
    </source>
</evidence>
<evidence type="ECO:0000256" key="5">
    <source>
        <dbReference type="ARBA" id="ARBA00023136"/>
    </source>
</evidence>
<dbReference type="PANTHER" id="PTHR39087">
    <property type="entry name" value="UPF0104 MEMBRANE PROTEIN MJ1595"/>
    <property type="match status" value="1"/>
</dbReference>
<organism evidence="8 9">
    <name type="scientific">Georgenia yuyongxinii</name>
    <dbReference type="NCBI Taxonomy" id="2589797"/>
    <lineage>
        <taxon>Bacteria</taxon>
        <taxon>Bacillati</taxon>
        <taxon>Actinomycetota</taxon>
        <taxon>Actinomycetes</taxon>
        <taxon>Micrococcales</taxon>
        <taxon>Bogoriellaceae</taxon>
        <taxon>Georgenia</taxon>
    </lineage>
</organism>
<evidence type="ECO:0000256" key="1">
    <source>
        <dbReference type="ARBA" id="ARBA00004651"/>
    </source>
</evidence>
<feature type="transmembrane region" description="Helical" evidence="7">
    <location>
        <begin position="185"/>
        <end position="202"/>
    </location>
</feature>
<feature type="transmembrane region" description="Helical" evidence="7">
    <location>
        <begin position="713"/>
        <end position="739"/>
    </location>
</feature>
<gene>
    <name evidence="8" type="ORF">FJ693_07405</name>
</gene>
<evidence type="ECO:0000313" key="9">
    <source>
        <dbReference type="Proteomes" id="UP000318693"/>
    </source>
</evidence>
<protein>
    <submittedName>
        <fullName evidence="8">Phosphotransferase</fullName>
    </submittedName>
</protein>
<feature type="transmembrane region" description="Helical" evidence="7">
    <location>
        <begin position="159"/>
        <end position="178"/>
    </location>
</feature>
<feature type="compositionally biased region" description="Basic and acidic residues" evidence="6">
    <location>
        <begin position="291"/>
        <end position="312"/>
    </location>
</feature>
<dbReference type="RefSeq" id="WP_143417887.1">
    <property type="nucleotide sequence ID" value="NZ_VJXR01000015.1"/>
</dbReference>
<keyword evidence="3 7" id="KW-0812">Transmembrane</keyword>
<feature type="transmembrane region" description="Helical" evidence="7">
    <location>
        <begin position="642"/>
        <end position="666"/>
    </location>
</feature>
<sequence>MTQQLGEGGTTVPASAPREESSPRRLVLLVDAPQARVRRPGDLLALIASALGIVFVLVLAVYANATTEGVTEDVQSAVADVLRQALLLPVTVLEGIVTLFVPIVVLVDRLVRRSWRSALEAAITAAVAALLVVLALWLLNAFAPPALANGLSITSDGRTVIALNPYVAALSGLLTAVGDRSHSRLLTWTWGLLWVVLGLAVVQGEQTLPGAVVTVLLGRAAGLGMRYASGVLHERATGISLVRGLRRSGLDPVRVVRMDPLVTGTHAQAWTVTTSSPIGYTERLREPHVERVTSVDHEGRHHERRGQPHAHDQPQTPADLLAAVDQEGAAAGDTIVPDVLTDPERVLAEASSSAGLTRDLEGVHRLYAVWDVRGRRHDVIVLDGDRHVVGYLTSLWDSVRLRGLARHPARTLREAGNRAALMSLATQAVGVRTRPLIGITESRDSVLIVTQHLAGARRLDELLPDEIDDGLLDQVWEQVRTAHARGIAHRDLHAGSVLVDPSRDVWIVDWEGGEIISSELARRIDLAQLLAMLAVLVGEERALASAERALSRDQMASMAPLLQTVALPGRTRDAATNHRDLLATLRQRLIALVPTADVAPLQLNRFSPRTVITATLAVVAIWVLLSSLNFREVANAVTSANPAFMVLAFVMGLLTFVGSAVSLAAFSPERLGLWRTTLVQVAASVVSLVAPAGIGPAALNLRYLNKQRITTPVAVASVGLVQLSQFVTTVLLLVVVALVTGSVGTLSAPSPTVLAAVLGGLALVGVTLLVPRVRAWVWAKVQPTLQQVWPRLVQVASDPRRLLAGIAGNLLVTVGYVTAFGASLAAFGHTLPLTNLAITYLASNSIGSVVPSPGGIGPVEVALTGGLTVVGIPYATALSVALLFRVLTFWGRVPLGWAALRHLQRRDVI</sequence>
<feature type="transmembrane region" description="Helical" evidence="7">
    <location>
        <begin position="119"/>
        <end position="139"/>
    </location>
</feature>
<feature type="transmembrane region" description="Helical" evidence="7">
    <location>
        <begin position="678"/>
        <end position="701"/>
    </location>
</feature>